<evidence type="ECO:0000313" key="8">
    <source>
        <dbReference type="EMBL" id="QNV38249.1"/>
    </source>
</evidence>
<dbReference type="EC" id="1.5.1.3" evidence="3"/>
<dbReference type="Gene3D" id="3.40.430.10">
    <property type="entry name" value="Dihydrofolate Reductase, subunit A"/>
    <property type="match status" value="1"/>
</dbReference>
<comment type="similarity">
    <text evidence="2">Belongs to the dihydrofolate reductase family.</text>
</comment>
<dbReference type="GO" id="GO:0050661">
    <property type="term" value="F:NADP binding"/>
    <property type="evidence" value="ECO:0007669"/>
    <property type="project" value="InterPro"/>
</dbReference>
<name>A0A7H2BF03_9MICC</name>
<dbReference type="GO" id="GO:0046654">
    <property type="term" value="P:tetrahydrofolate biosynthetic process"/>
    <property type="evidence" value="ECO:0007669"/>
    <property type="project" value="UniProtKB-UniPathway"/>
</dbReference>
<dbReference type="SUPFAM" id="SSF53597">
    <property type="entry name" value="Dihydrofolate reductase-like"/>
    <property type="match status" value="1"/>
</dbReference>
<dbReference type="KEGG" id="rter:IDM49_02950"/>
<keyword evidence="4" id="KW-0554">One-carbon metabolism</keyword>
<dbReference type="GO" id="GO:0005829">
    <property type="term" value="C:cytosol"/>
    <property type="evidence" value="ECO:0007669"/>
    <property type="project" value="TreeGrafter"/>
</dbReference>
<keyword evidence="5" id="KW-0521">NADP</keyword>
<dbReference type="GO" id="GO:0004146">
    <property type="term" value="F:dihydrofolate reductase activity"/>
    <property type="evidence" value="ECO:0007669"/>
    <property type="project" value="UniProtKB-EC"/>
</dbReference>
<dbReference type="UniPathway" id="UPA00077">
    <property type="reaction ID" value="UER00158"/>
</dbReference>
<dbReference type="InterPro" id="IPR012259">
    <property type="entry name" value="DHFR"/>
</dbReference>
<dbReference type="GO" id="GO:0046452">
    <property type="term" value="P:dihydrofolate metabolic process"/>
    <property type="evidence" value="ECO:0007669"/>
    <property type="project" value="TreeGrafter"/>
</dbReference>
<dbReference type="GO" id="GO:0046655">
    <property type="term" value="P:folic acid metabolic process"/>
    <property type="evidence" value="ECO:0007669"/>
    <property type="project" value="TreeGrafter"/>
</dbReference>
<feature type="domain" description="DHFR" evidence="7">
    <location>
        <begin position="4"/>
        <end position="190"/>
    </location>
</feature>
<evidence type="ECO:0000256" key="3">
    <source>
        <dbReference type="ARBA" id="ARBA00012856"/>
    </source>
</evidence>
<evidence type="ECO:0000256" key="1">
    <source>
        <dbReference type="ARBA" id="ARBA00004903"/>
    </source>
</evidence>
<keyword evidence="9" id="KW-1185">Reference proteome</keyword>
<evidence type="ECO:0000256" key="5">
    <source>
        <dbReference type="ARBA" id="ARBA00022857"/>
    </source>
</evidence>
<sequence>MAKILGAVWAQAENGIIGRNGDMPWYAPEDLAHFKEVTLGAPVIMGRKTWESFPPRFRPLPGRLNIVVTSSVDEPTERDGATWVADIPSAVEYALNHAQDAETVWVIGGANIYEQTLALTDIPGVVDGRVSLVERTVFTGSIQGDASAPVVSGEWSQSAVSDSQRSERGYLMDDNDQKLPLTYRFETWTR</sequence>
<proteinExistence type="inferred from homology"/>
<reference evidence="8 9" key="1">
    <citation type="submission" date="2020-09" db="EMBL/GenBank/DDBJ databases">
        <title>Investigation of environmental microbes.</title>
        <authorList>
            <person name="Ou Y."/>
            <person name="Kang Q."/>
        </authorList>
    </citation>
    <scope>NUCLEOTIDE SEQUENCE [LARGE SCALE GENOMIC DNA]</scope>
    <source>
        <strain evidence="8 9">KJZ-14</strain>
    </source>
</reference>
<evidence type="ECO:0000256" key="6">
    <source>
        <dbReference type="ARBA" id="ARBA00023002"/>
    </source>
</evidence>
<dbReference type="InterPro" id="IPR001796">
    <property type="entry name" value="DHFR_dom"/>
</dbReference>
<dbReference type="CDD" id="cd00209">
    <property type="entry name" value="DHFR"/>
    <property type="match status" value="1"/>
</dbReference>
<dbReference type="Proteomes" id="UP000516404">
    <property type="component" value="Chromosome"/>
</dbReference>
<keyword evidence="6" id="KW-0560">Oxidoreductase</keyword>
<evidence type="ECO:0000313" key="9">
    <source>
        <dbReference type="Proteomes" id="UP000516404"/>
    </source>
</evidence>
<dbReference type="RefSeq" id="WP_168614518.1">
    <property type="nucleotide sequence ID" value="NZ_BAAAOX010000012.1"/>
</dbReference>
<evidence type="ECO:0000256" key="4">
    <source>
        <dbReference type="ARBA" id="ARBA00022563"/>
    </source>
</evidence>
<evidence type="ECO:0000259" key="7">
    <source>
        <dbReference type="PROSITE" id="PS51330"/>
    </source>
</evidence>
<dbReference type="Pfam" id="PF00186">
    <property type="entry name" value="DHFR_1"/>
    <property type="match status" value="1"/>
</dbReference>
<organism evidence="8 9">
    <name type="scientific">Rothia terrae</name>
    <dbReference type="NCBI Taxonomy" id="396015"/>
    <lineage>
        <taxon>Bacteria</taxon>
        <taxon>Bacillati</taxon>
        <taxon>Actinomycetota</taxon>
        <taxon>Actinomycetes</taxon>
        <taxon>Micrococcales</taxon>
        <taxon>Micrococcaceae</taxon>
        <taxon>Rothia</taxon>
    </lineage>
</organism>
<dbReference type="InterPro" id="IPR024072">
    <property type="entry name" value="DHFR-like_dom_sf"/>
</dbReference>
<dbReference type="EMBL" id="CP061539">
    <property type="protein sequence ID" value="QNV38249.1"/>
    <property type="molecule type" value="Genomic_DNA"/>
</dbReference>
<dbReference type="AlphaFoldDB" id="A0A7H2BF03"/>
<comment type="pathway">
    <text evidence="1">Cofactor biosynthesis; tetrahydrofolate biosynthesis; 5,6,7,8-tetrahydrofolate from 7,8-dihydrofolate: step 1/1.</text>
</comment>
<dbReference type="GeneID" id="96623185"/>
<gene>
    <name evidence="8" type="ORF">IDM49_02950</name>
</gene>
<dbReference type="GO" id="GO:0006730">
    <property type="term" value="P:one-carbon metabolic process"/>
    <property type="evidence" value="ECO:0007669"/>
    <property type="project" value="UniProtKB-KW"/>
</dbReference>
<accession>A0A7H2BF03</accession>
<dbReference type="PANTHER" id="PTHR48069">
    <property type="entry name" value="DIHYDROFOLATE REDUCTASE"/>
    <property type="match status" value="1"/>
</dbReference>
<dbReference type="PROSITE" id="PS51330">
    <property type="entry name" value="DHFR_2"/>
    <property type="match status" value="1"/>
</dbReference>
<protein>
    <recommendedName>
        <fullName evidence="3">dihydrofolate reductase</fullName>
        <ecNumber evidence="3">1.5.1.3</ecNumber>
    </recommendedName>
</protein>
<evidence type="ECO:0000256" key="2">
    <source>
        <dbReference type="ARBA" id="ARBA00009539"/>
    </source>
</evidence>
<dbReference type="PRINTS" id="PR00070">
    <property type="entry name" value="DHFR"/>
</dbReference>
<dbReference type="PANTHER" id="PTHR48069:SF3">
    <property type="entry name" value="DIHYDROFOLATE REDUCTASE"/>
    <property type="match status" value="1"/>
</dbReference>